<name>A0A4U1B9A3_9GAMM</name>
<evidence type="ECO:0000313" key="2">
    <source>
        <dbReference type="EMBL" id="TKB46641.1"/>
    </source>
</evidence>
<keyword evidence="2" id="KW-0808">Transferase</keyword>
<organism evidence="2 3">
    <name type="scientific">Thalassotalea mangrovi</name>
    <dbReference type="NCBI Taxonomy" id="2572245"/>
    <lineage>
        <taxon>Bacteria</taxon>
        <taxon>Pseudomonadati</taxon>
        <taxon>Pseudomonadota</taxon>
        <taxon>Gammaproteobacteria</taxon>
        <taxon>Alteromonadales</taxon>
        <taxon>Colwelliaceae</taxon>
        <taxon>Thalassotalea</taxon>
    </lineage>
</organism>
<dbReference type="RefSeq" id="WP_136734708.1">
    <property type="nucleotide sequence ID" value="NZ_SWDB01000007.1"/>
</dbReference>
<dbReference type="InterPro" id="IPR029044">
    <property type="entry name" value="Nucleotide-diphossugar_trans"/>
</dbReference>
<comment type="caution">
    <text evidence="2">The sequence shown here is derived from an EMBL/GenBank/DDBJ whole genome shotgun (WGS) entry which is preliminary data.</text>
</comment>
<evidence type="ECO:0000313" key="3">
    <source>
        <dbReference type="Proteomes" id="UP000307999"/>
    </source>
</evidence>
<dbReference type="PANTHER" id="PTHR43685:SF2">
    <property type="entry name" value="GLYCOSYLTRANSFERASE 2-LIKE DOMAIN-CONTAINING PROTEIN"/>
    <property type="match status" value="1"/>
</dbReference>
<dbReference type="InterPro" id="IPR001173">
    <property type="entry name" value="Glyco_trans_2-like"/>
</dbReference>
<proteinExistence type="predicted"/>
<dbReference type="PANTHER" id="PTHR43685">
    <property type="entry name" value="GLYCOSYLTRANSFERASE"/>
    <property type="match status" value="1"/>
</dbReference>
<evidence type="ECO:0000259" key="1">
    <source>
        <dbReference type="Pfam" id="PF00535"/>
    </source>
</evidence>
<accession>A0A4U1B9A3</accession>
<dbReference type="Proteomes" id="UP000307999">
    <property type="component" value="Unassembled WGS sequence"/>
</dbReference>
<dbReference type="AlphaFoldDB" id="A0A4U1B9A3"/>
<gene>
    <name evidence="2" type="ORF">E8M12_03555</name>
</gene>
<dbReference type="GO" id="GO:0016740">
    <property type="term" value="F:transferase activity"/>
    <property type="evidence" value="ECO:0007669"/>
    <property type="project" value="UniProtKB-KW"/>
</dbReference>
<protein>
    <submittedName>
        <fullName evidence="2">Glycosyltransferase family 2 protein</fullName>
    </submittedName>
</protein>
<dbReference type="EMBL" id="SWDB01000007">
    <property type="protein sequence ID" value="TKB46641.1"/>
    <property type="molecule type" value="Genomic_DNA"/>
</dbReference>
<sequence>MQISVVIPFYNDYDFFPEALASVRRQSYQVAEVVVVNDGADQKSRQFLGQFDDITVIHLPENSGSAAARNVGIIAAVSSWIAFLDADDVWMDNKLAMQVKFLKDNPHFDGCHTGVCTFNQDGILNTYLNKPGNLKISDMLIDTHVLPSALMIRRQALLDINLFDVKFRCKQDQELTLRLAVSGYQVGFINQCLMKLRRMDHGNTTSSGHKILAGAWQMLRKHRNLYRQYPGTTAKFIYFSLMTAGGKMHGLERKSCFMLGKTMARVFPSLRSLAS</sequence>
<dbReference type="OrthoDB" id="9802649at2"/>
<keyword evidence="3" id="KW-1185">Reference proteome</keyword>
<dbReference type="SUPFAM" id="SSF53448">
    <property type="entry name" value="Nucleotide-diphospho-sugar transferases"/>
    <property type="match status" value="1"/>
</dbReference>
<feature type="domain" description="Glycosyltransferase 2-like" evidence="1">
    <location>
        <begin position="4"/>
        <end position="115"/>
    </location>
</feature>
<dbReference type="Gene3D" id="3.90.550.10">
    <property type="entry name" value="Spore Coat Polysaccharide Biosynthesis Protein SpsA, Chain A"/>
    <property type="match status" value="1"/>
</dbReference>
<dbReference type="CDD" id="cd00761">
    <property type="entry name" value="Glyco_tranf_GTA_type"/>
    <property type="match status" value="1"/>
</dbReference>
<reference evidence="2 3" key="1">
    <citation type="submission" date="2019-04" db="EMBL/GenBank/DDBJ databases">
        <title>Thalassotalea guangxiensis sp. nov., isolated from sediment of the coastal wetland.</title>
        <authorList>
            <person name="Zheng S."/>
            <person name="Zhang D."/>
        </authorList>
    </citation>
    <scope>NUCLEOTIDE SEQUENCE [LARGE SCALE GENOMIC DNA]</scope>
    <source>
        <strain evidence="2 3">ZS-4</strain>
    </source>
</reference>
<dbReference type="InterPro" id="IPR050834">
    <property type="entry name" value="Glycosyltransf_2"/>
</dbReference>
<dbReference type="Pfam" id="PF00535">
    <property type="entry name" value="Glycos_transf_2"/>
    <property type="match status" value="1"/>
</dbReference>